<dbReference type="InterPro" id="IPR000086">
    <property type="entry name" value="NUDIX_hydrolase_dom"/>
</dbReference>
<dbReference type="InterPro" id="IPR020084">
    <property type="entry name" value="NUDIX_hydrolase_CS"/>
</dbReference>
<dbReference type="PATRIC" id="fig|1008153.3.peg.865"/>
<dbReference type="Pfam" id="PF00293">
    <property type="entry name" value="NUDIX"/>
    <property type="match status" value="1"/>
</dbReference>
<keyword evidence="2 4" id="KW-0378">Hydrolase</keyword>
<dbReference type="EC" id="3.6.1.13" evidence="4"/>
<dbReference type="InterPro" id="IPR015797">
    <property type="entry name" value="NUDIX_hydrolase-like_dom_sf"/>
</dbReference>
<comment type="cofactor">
    <cofactor evidence="1">
        <name>Mg(2+)</name>
        <dbReference type="ChEBI" id="CHEBI:18420"/>
    </cofactor>
</comment>
<reference evidence="4 5" key="1">
    <citation type="submission" date="2016-02" db="EMBL/GenBank/DDBJ databases">
        <title>Genome sequence of Halalkalicoccus paucihalophilus DSM 24557.</title>
        <authorList>
            <person name="Poehlein A."/>
            <person name="Daniel R."/>
        </authorList>
    </citation>
    <scope>NUCLEOTIDE SEQUENCE [LARGE SCALE GENOMIC DNA]</scope>
    <source>
        <strain evidence="4 5">DSM 24557</strain>
    </source>
</reference>
<evidence type="ECO:0000256" key="2">
    <source>
        <dbReference type="ARBA" id="ARBA00022801"/>
    </source>
</evidence>
<dbReference type="Gene3D" id="3.90.79.10">
    <property type="entry name" value="Nucleoside Triphosphate Pyrophosphohydrolase"/>
    <property type="match status" value="1"/>
</dbReference>
<organism evidence="4 5">
    <name type="scientific">Halalkalicoccus paucihalophilus</name>
    <dbReference type="NCBI Taxonomy" id="1008153"/>
    <lineage>
        <taxon>Archaea</taxon>
        <taxon>Methanobacteriati</taxon>
        <taxon>Methanobacteriota</taxon>
        <taxon>Stenosarchaea group</taxon>
        <taxon>Halobacteria</taxon>
        <taxon>Halobacteriales</taxon>
        <taxon>Halococcaceae</taxon>
        <taxon>Halalkalicoccus</taxon>
    </lineage>
</organism>
<dbReference type="AlphaFoldDB" id="A0A151AH85"/>
<comment type="caution">
    <text evidence="4">The sequence shown here is derived from an EMBL/GenBank/DDBJ whole genome shotgun (WGS) entry which is preliminary data.</text>
</comment>
<evidence type="ECO:0000313" key="4">
    <source>
        <dbReference type="EMBL" id="KYH26975.1"/>
    </source>
</evidence>
<proteinExistence type="predicted"/>
<name>A0A151AH85_9EURY</name>
<protein>
    <submittedName>
        <fullName evidence="4">ADP-ribose pyrophosphatase</fullName>
        <ecNumber evidence="4">3.6.1.13</ecNumber>
    </submittedName>
</protein>
<sequence>MDSLALFEELRVMAKNGLVDADNPYDRERYERLLELASMGYGEVLERPPAEVHDRLADELGYVTPKTGAKAVVTDDEGRLLVMKRVDDRRWCLPSGYTEPGESPEETAIRETREETGLDVRVADLVGVYYRPPGRYGPHDFVGIAYRCERGGGDLSLSHEGLDLAYRPVEAITDWHADHERVARDALD</sequence>
<dbReference type="PANTHER" id="PTHR43046">
    <property type="entry name" value="GDP-MANNOSE MANNOSYL HYDROLASE"/>
    <property type="match status" value="1"/>
</dbReference>
<evidence type="ECO:0000313" key="5">
    <source>
        <dbReference type="Proteomes" id="UP000075321"/>
    </source>
</evidence>
<gene>
    <name evidence="4" type="primary">nudF</name>
    <name evidence="4" type="ORF">HAPAU_08630</name>
</gene>
<dbReference type="PRINTS" id="PR00502">
    <property type="entry name" value="NUDIXFAMILY"/>
</dbReference>
<dbReference type="EMBL" id="LTAZ01000003">
    <property type="protein sequence ID" value="KYH26975.1"/>
    <property type="molecule type" value="Genomic_DNA"/>
</dbReference>
<dbReference type="Gene3D" id="6.10.250.1120">
    <property type="match status" value="1"/>
</dbReference>
<accession>A0A151AH85</accession>
<dbReference type="PANTHER" id="PTHR43046:SF16">
    <property type="entry name" value="ADP-RIBOSE PYROPHOSPHATASE YJHB-RELATED"/>
    <property type="match status" value="1"/>
</dbReference>
<evidence type="ECO:0000256" key="1">
    <source>
        <dbReference type="ARBA" id="ARBA00001946"/>
    </source>
</evidence>
<dbReference type="PROSITE" id="PS51462">
    <property type="entry name" value="NUDIX"/>
    <property type="match status" value="1"/>
</dbReference>
<evidence type="ECO:0000259" key="3">
    <source>
        <dbReference type="PROSITE" id="PS51462"/>
    </source>
</evidence>
<dbReference type="Proteomes" id="UP000075321">
    <property type="component" value="Unassembled WGS sequence"/>
</dbReference>
<dbReference type="RefSeq" id="WP_084383661.1">
    <property type="nucleotide sequence ID" value="NZ_LTAZ01000003.1"/>
</dbReference>
<dbReference type="PROSITE" id="PS00893">
    <property type="entry name" value="NUDIX_BOX"/>
    <property type="match status" value="1"/>
</dbReference>
<dbReference type="InterPro" id="IPR059176">
    <property type="entry name" value="UDP-X_N"/>
</dbReference>
<dbReference type="OrthoDB" id="40462at2157"/>
<dbReference type="SUPFAM" id="SSF55811">
    <property type="entry name" value="Nudix"/>
    <property type="match status" value="1"/>
</dbReference>
<keyword evidence="5" id="KW-1185">Reference proteome</keyword>
<dbReference type="InterPro" id="IPR020476">
    <property type="entry name" value="Nudix_hydrolase"/>
</dbReference>
<dbReference type="Pfam" id="PF12535">
    <property type="entry name" value="Nudix_N"/>
    <property type="match status" value="1"/>
</dbReference>
<feature type="domain" description="Nudix hydrolase" evidence="3">
    <location>
        <begin position="64"/>
        <end position="188"/>
    </location>
</feature>
<dbReference type="GO" id="GO:0047631">
    <property type="term" value="F:ADP-ribose diphosphatase activity"/>
    <property type="evidence" value="ECO:0007669"/>
    <property type="project" value="UniProtKB-EC"/>
</dbReference>